<protein>
    <recommendedName>
        <fullName evidence="2">Tip attachment protein J domain-containing protein</fullName>
    </recommendedName>
</protein>
<feature type="non-terminal residue" evidence="1">
    <location>
        <position position="1"/>
    </location>
</feature>
<gene>
    <name evidence="1" type="ORF">LCGC14_1339590</name>
</gene>
<sequence>PTGSDDPKTFSGNPMDLLNTTILQGEVGLAAGDIDVATINSYRDLVFPGVKFNFSIEKAPEAKAFIEKELLAPLGLYALTLADGKFSIRGFLPLPGTIVSQFSFSQDNVETLPTPAEAELINVVVHRFDHNGDKFAVGNVEIEAASETKFNQQGSHIIESLGMKSALQGFGLARLVAQGIFNRFADKNLTMKSLTAHWNEAALLEIGDFVKLSHPFVPNRVTGALGITDQFFVVTKVNRVYMKGQVKISLDDAAQVELGGGIDPAGLGPFKIAPNTVPEWTLATQPQKDAYMFVGDKTTGKYSDAVDAHPLA</sequence>
<organism evidence="1">
    <name type="scientific">marine sediment metagenome</name>
    <dbReference type="NCBI Taxonomy" id="412755"/>
    <lineage>
        <taxon>unclassified sequences</taxon>
        <taxon>metagenomes</taxon>
        <taxon>ecological metagenomes</taxon>
    </lineage>
</organism>
<reference evidence="1" key="1">
    <citation type="journal article" date="2015" name="Nature">
        <title>Complex archaea that bridge the gap between prokaryotes and eukaryotes.</title>
        <authorList>
            <person name="Spang A."/>
            <person name="Saw J.H."/>
            <person name="Jorgensen S.L."/>
            <person name="Zaremba-Niedzwiedzka K."/>
            <person name="Martijn J."/>
            <person name="Lind A.E."/>
            <person name="van Eijk R."/>
            <person name="Schleper C."/>
            <person name="Guy L."/>
            <person name="Ettema T.J."/>
        </authorList>
    </citation>
    <scope>NUCLEOTIDE SEQUENCE</scope>
</reference>
<accession>A0A0F9KDW9</accession>
<evidence type="ECO:0000313" key="1">
    <source>
        <dbReference type="EMBL" id="KKM80459.1"/>
    </source>
</evidence>
<comment type="caution">
    <text evidence="1">The sequence shown here is derived from an EMBL/GenBank/DDBJ whole genome shotgun (WGS) entry which is preliminary data.</text>
</comment>
<dbReference type="EMBL" id="LAZR01008177">
    <property type="protein sequence ID" value="KKM80459.1"/>
    <property type="molecule type" value="Genomic_DNA"/>
</dbReference>
<name>A0A0F9KDW9_9ZZZZ</name>
<proteinExistence type="predicted"/>
<evidence type="ECO:0008006" key="2">
    <source>
        <dbReference type="Google" id="ProtNLM"/>
    </source>
</evidence>
<dbReference type="AlphaFoldDB" id="A0A0F9KDW9"/>